<dbReference type="AlphaFoldDB" id="V9F8V8"/>
<organism evidence="2 3">
    <name type="scientific">Phytophthora nicotianae P1569</name>
    <dbReference type="NCBI Taxonomy" id="1317065"/>
    <lineage>
        <taxon>Eukaryota</taxon>
        <taxon>Sar</taxon>
        <taxon>Stramenopiles</taxon>
        <taxon>Oomycota</taxon>
        <taxon>Peronosporomycetes</taxon>
        <taxon>Peronosporales</taxon>
        <taxon>Peronosporaceae</taxon>
        <taxon>Phytophthora</taxon>
    </lineage>
</organism>
<name>V9F8V8_PHYNI</name>
<gene>
    <name evidence="2" type="ORF">F443_08014</name>
</gene>
<evidence type="ECO:0000313" key="3">
    <source>
        <dbReference type="Proteomes" id="UP000018721"/>
    </source>
</evidence>
<dbReference type="OrthoDB" id="124635at2759"/>
<feature type="compositionally biased region" description="Basic and acidic residues" evidence="1">
    <location>
        <begin position="517"/>
        <end position="526"/>
    </location>
</feature>
<evidence type="ECO:0000313" key="2">
    <source>
        <dbReference type="EMBL" id="ETI47875.1"/>
    </source>
</evidence>
<feature type="region of interest" description="Disordered" evidence="1">
    <location>
        <begin position="503"/>
        <end position="526"/>
    </location>
</feature>
<keyword evidence="3" id="KW-1185">Reference proteome</keyword>
<comment type="caution">
    <text evidence="2">The sequence shown here is derived from an EMBL/GenBank/DDBJ whole genome shotgun (WGS) entry which is preliminary data.</text>
</comment>
<evidence type="ECO:0000256" key="1">
    <source>
        <dbReference type="SAM" id="MobiDB-lite"/>
    </source>
</evidence>
<dbReference type="HOGENOM" id="CLU_518276_0_0_1"/>
<feature type="compositionally biased region" description="Low complexity" evidence="1">
    <location>
        <begin position="161"/>
        <end position="177"/>
    </location>
</feature>
<proteinExistence type="predicted"/>
<reference evidence="2 3" key="1">
    <citation type="submission" date="2013-11" db="EMBL/GenBank/DDBJ databases">
        <title>The Genome Sequence of Phytophthora parasitica P1569.</title>
        <authorList>
            <consortium name="The Broad Institute Genomics Platform"/>
            <person name="Russ C."/>
            <person name="Tyler B."/>
            <person name="Panabieres F."/>
            <person name="Shan W."/>
            <person name="Tripathy S."/>
            <person name="Grunwald N."/>
            <person name="Machado M."/>
            <person name="Johnson C.S."/>
            <person name="Arredondo F."/>
            <person name="Hong C."/>
            <person name="Coffey M."/>
            <person name="Young S.K."/>
            <person name="Zeng Q."/>
            <person name="Gargeya S."/>
            <person name="Fitzgerald M."/>
            <person name="Abouelleil A."/>
            <person name="Alvarado L."/>
            <person name="Chapman S.B."/>
            <person name="Gainer-Dewar J."/>
            <person name="Goldberg J."/>
            <person name="Griggs A."/>
            <person name="Gujja S."/>
            <person name="Hansen M."/>
            <person name="Howarth C."/>
            <person name="Imamovic A."/>
            <person name="Ireland A."/>
            <person name="Larimer J."/>
            <person name="McCowan C."/>
            <person name="Murphy C."/>
            <person name="Pearson M."/>
            <person name="Poon T.W."/>
            <person name="Priest M."/>
            <person name="Roberts A."/>
            <person name="Saif S."/>
            <person name="Shea T."/>
            <person name="Sykes S."/>
            <person name="Wortman J."/>
            <person name="Nusbaum C."/>
            <person name="Birren B."/>
        </authorList>
    </citation>
    <scope>NUCLEOTIDE SEQUENCE [LARGE SCALE GENOMIC DNA]</scope>
    <source>
        <strain evidence="2 3">P1569</strain>
    </source>
</reference>
<dbReference type="InterPro" id="IPR012337">
    <property type="entry name" value="RNaseH-like_sf"/>
</dbReference>
<accession>V9F8V8</accession>
<dbReference type="eggNOG" id="ENOG502T2EQ">
    <property type="taxonomic scope" value="Eukaryota"/>
</dbReference>
<sequence length="526" mass="57678">MGCSVTGCQEGDELKTDPCTVCGKLVHHMCAIAVFEGAESALNERPRCPDDIWDLIHTLEVPYKKQNPWKKSSTLYRDICLLCCEKIKSRAKTNTYSWEEALCNKTHASNAKDHVKSKHADPLAILADQSATEKSKTDVETAETDADAVLDLTRGTGGAVASTTPSPGATTGATTSGESGSRFFRATEKTLNVLISKFLVSQGLPYTLCASEPFKDVIRAATGNPSFAVLGAVLSTEYENACQLKYLNLMHDIWTSSGKESIVGASVAFIDSSWRFIFIAVLACVKNDGHNAPSVAKVVESTIQTRYNVDIRRMTRFTMSDTNPSAKTVADRIDTEQESCSMHIPNLCIGYGIGLKDNIQTVTVCNDSTTSWDKVVKIITPGGALEEGGNVIRKLRNLNNYFRSVKQRAALKKIQEALSYPELKPMTDQDSVKDSSNVWTALTAQDWMLAVEMEAVTHFIANLALVETQSENLVSSYMVVFRQLAENKLKAFKFERMAIEAPGAKSANEASHRRVLRTHDQFSDAG</sequence>
<evidence type="ECO:0008006" key="4">
    <source>
        <dbReference type="Google" id="ProtNLM"/>
    </source>
</evidence>
<feature type="region of interest" description="Disordered" evidence="1">
    <location>
        <begin position="156"/>
        <end position="177"/>
    </location>
</feature>
<dbReference type="EMBL" id="ANIZ01001385">
    <property type="protein sequence ID" value="ETI47875.1"/>
    <property type="molecule type" value="Genomic_DNA"/>
</dbReference>
<dbReference type="SUPFAM" id="SSF53098">
    <property type="entry name" value="Ribonuclease H-like"/>
    <property type="match status" value="1"/>
</dbReference>
<dbReference type="Proteomes" id="UP000018721">
    <property type="component" value="Unassembled WGS sequence"/>
</dbReference>
<protein>
    <recommendedName>
        <fullName evidence="4">MULE transposase domain-containing protein</fullName>
    </recommendedName>
</protein>